<protein>
    <submittedName>
        <fullName evidence="2">Uncharacterized protein</fullName>
    </submittedName>
</protein>
<feature type="compositionally biased region" description="Polar residues" evidence="1">
    <location>
        <begin position="310"/>
        <end position="322"/>
    </location>
</feature>
<feature type="region of interest" description="Disordered" evidence="1">
    <location>
        <begin position="310"/>
        <end position="360"/>
    </location>
</feature>
<evidence type="ECO:0000256" key="1">
    <source>
        <dbReference type="SAM" id="MobiDB-lite"/>
    </source>
</evidence>
<evidence type="ECO:0000313" key="2">
    <source>
        <dbReference type="EMBL" id="KAL0056965.1"/>
    </source>
</evidence>
<feature type="compositionally biased region" description="Polar residues" evidence="1">
    <location>
        <begin position="1"/>
        <end position="22"/>
    </location>
</feature>
<keyword evidence="3" id="KW-1185">Reference proteome</keyword>
<organism evidence="2 3">
    <name type="scientific">Marasmius tenuissimus</name>
    <dbReference type="NCBI Taxonomy" id="585030"/>
    <lineage>
        <taxon>Eukaryota</taxon>
        <taxon>Fungi</taxon>
        <taxon>Dikarya</taxon>
        <taxon>Basidiomycota</taxon>
        <taxon>Agaricomycotina</taxon>
        <taxon>Agaricomycetes</taxon>
        <taxon>Agaricomycetidae</taxon>
        <taxon>Agaricales</taxon>
        <taxon>Marasmiineae</taxon>
        <taxon>Marasmiaceae</taxon>
        <taxon>Marasmius</taxon>
    </lineage>
</organism>
<sequence>MLSSFAPQNIRSTPTTNSSHSSDALGLDALQGSHMQQATVPGAMSVYGPIESLQKDVQRLSQENLFLHGQVEGMKSIMDRLTEKWPAAPNISESGFSSMSIFTGELIPVAGHVTYSSDDQIKFLAIKFWVHSRWFKYLKTLRDTIDVDNAADEGDDEALPGVAMDPPNRHHAFLEDIDGNTISGREVKEARQYMRKIFNELLRRGLAPKTWAEGASADIKMYFYLKLTKRYPFFGFCESDWKAEYFATKQFPQWKKSKKMEDNTNVQEAAPGAVVDPEANLPMKKQRTGLGSDSNVVLTLTTSINQAHNQAASNTHVGSATPTPVPDDEQEGQETENCCRDVETEKADLAETTARIDIPA</sequence>
<dbReference type="Proteomes" id="UP001437256">
    <property type="component" value="Unassembled WGS sequence"/>
</dbReference>
<accession>A0ABR2Z6K5</accession>
<proteinExistence type="predicted"/>
<feature type="region of interest" description="Disordered" evidence="1">
    <location>
        <begin position="1"/>
        <end position="25"/>
    </location>
</feature>
<dbReference type="EMBL" id="JBBXMP010000782">
    <property type="protein sequence ID" value="KAL0056965.1"/>
    <property type="molecule type" value="Genomic_DNA"/>
</dbReference>
<feature type="non-terminal residue" evidence="2">
    <location>
        <position position="360"/>
    </location>
</feature>
<reference evidence="2 3" key="1">
    <citation type="submission" date="2024-05" db="EMBL/GenBank/DDBJ databases">
        <title>A draft genome resource for the thread blight pathogen Marasmius tenuissimus strain MS-2.</title>
        <authorList>
            <person name="Yulfo-Soto G.E."/>
            <person name="Baruah I.K."/>
            <person name="Amoako-Attah I."/>
            <person name="Bukari Y."/>
            <person name="Meinhardt L.W."/>
            <person name="Bailey B.A."/>
            <person name="Cohen S.P."/>
        </authorList>
    </citation>
    <scope>NUCLEOTIDE SEQUENCE [LARGE SCALE GENOMIC DNA]</scope>
    <source>
        <strain evidence="2 3">MS-2</strain>
    </source>
</reference>
<name>A0ABR2Z6K5_9AGAR</name>
<evidence type="ECO:0000313" key="3">
    <source>
        <dbReference type="Proteomes" id="UP001437256"/>
    </source>
</evidence>
<gene>
    <name evidence="2" type="ORF">AAF712_016420</name>
</gene>
<comment type="caution">
    <text evidence="2">The sequence shown here is derived from an EMBL/GenBank/DDBJ whole genome shotgun (WGS) entry which is preliminary data.</text>
</comment>
<feature type="compositionally biased region" description="Basic and acidic residues" evidence="1">
    <location>
        <begin position="337"/>
        <end position="349"/>
    </location>
</feature>